<evidence type="ECO:0000313" key="4">
    <source>
        <dbReference type="Proteomes" id="UP001479606"/>
    </source>
</evidence>
<dbReference type="EMBL" id="JBCEVZ010000008">
    <property type="protein sequence ID" value="MEL5993659.1"/>
    <property type="molecule type" value="Genomic_DNA"/>
</dbReference>
<keyword evidence="4" id="KW-1185">Reference proteome</keyword>
<name>A0ABU9LSI6_9BACT</name>
<dbReference type="Proteomes" id="UP001479606">
    <property type="component" value="Unassembled WGS sequence"/>
</dbReference>
<dbReference type="PANTHER" id="PTHR12147:SF26">
    <property type="entry name" value="PEPTIDASE M28 DOMAIN-CONTAINING PROTEIN"/>
    <property type="match status" value="1"/>
</dbReference>
<dbReference type="Pfam" id="PF04389">
    <property type="entry name" value="Peptidase_M28"/>
    <property type="match status" value="1"/>
</dbReference>
<feature type="chain" id="PRO_5046474081" evidence="1">
    <location>
        <begin position="20"/>
        <end position="309"/>
    </location>
</feature>
<proteinExistence type="predicted"/>
<sequence>MKWALLSLFFFQTAGPAQAASPPPADTARLRQHLRFLVSTPQPRNYQHPDVLDSVAAYIQRNLRAAGAHSVGAQPYAVRGQKYRNVLGSFGPADGPRLIIGAHYDVCGDQPGADDNGTGVAALLELARLLGQQPALPYRIDLVAYTLEEPPFFRTPNMGSYVHAASLKAAGVPVRGMVALEMLGYYDDRRGTQRYPIWPLKFIYGSRGNYVTVAQKFGNGRFGRQFARRYRGAATVPVKRFKAPAWLPGIDFSDHLNYWKFGYQAVLLTDTAFYRNRSYHEATDTLGRLDMRRLGLAVEALLATVQMGE</sequence>
<organism evidence="3 4">
    <name type="scientific">Hymenobacter segetis</name>
    <dbReference type="NCBI Taxonomy" id="2025509"/>
    <lineage>
        <taxon>Bacteria</taxon>
        <taxon>Pseudomonadati</taxon>
        <taxon>Bacteroidota</taxon>
        <taxon>Cytophagia</taxon>
        <taxon>Cytophagales</taxon>
        <taxon>Hymenobacteraceae</taxon>
        <taxon>Hymenobacter</taxon>
    </lineage>
</organism>
<protein>
    <submittedName>
        <fullName evidence="3">M28 family peptidase</fullName>
    </submittedName>
</protein>
<dbReference type="SUPFAM" id="SSF53187">
    <property type="entry name" value="Zn-dependent exopeptidases"/>
    <property type="match status" value="1"/>
</dbReference>
<dbReference type="InterPro" id="IPR045175">
    <property type="entry name" value="M28_fam"/>
</dbReference>
<accession>A0ABU9LSI6</accession>
<feature type="domain" description="Peptidase M28" evidence="2">
    <location>
        <begin position="85"/>
        <end position="303"/>
    </location>
</feature>
<dbReference type="PANTHER" id="PTHR12147">
    <property type="entry name" value="METALLOPEPTIDASE M28 FAMILY MEMBER"/>
    <property type="match status" value="1"/>
</dbReference>
<gene>
    <name evidence="3" type="ORF">AAFH49_05525</name>
</gene>
<dbReference type="Gene3D" id="3.40.630.10">
    <property type="entry name" value="Zn peptidases"/>
    <property type="match status" value="1"/>
</dbReference>
<comment type="caution">
    <text evidence="3">The sequence shown here is derived from an EMBL/GenBank/DDBJ whole genome shotgun (WGS) entry which is preliminary data.</text>
</comment>
<evidence type="ECO:0000313" key="3">
    <source>
        <dbReference type="EMBL" id="MEL5993659.1"/>
    </source>
</evidence>
<evidence type="ECO:0000256" key="1">
    <source>
        <dbReference type="SAM" id="SignalP"/>
    </source>
</evidence>
<dbReference type="InterPro" id="IPR007484">
    <property type="entry name" value="Peptidase_M28"/>
</dbReference>
<feature type="signal peptide" evidence="1">
    <location>
        <begin position="1"/>
        <end position="19"/>
    </location>
</feature>
<keyword evidence="1" id="KW-0732">Signal</keyword>
<dbReference type="RefSeq" id="WP_342296506.1">
    <property type="nucleotide sequence ID" value="NZ_JBCEVZ010000008.1"/>
</dbReference>
<reference evidence="3 4" key="1">
    <citation type="journal article" date="2018" name="Arch. Microbiol.">
        <title>Hymenobacter segetis sp. nov., isolated from soil.</title>
        <authorList>
            <person name="Ten L.N."/>
            <person name="Lim S.J."/>
            <person name="Kim B.O."/>
            <person name="Kang I.K."/>
            <person name="Jung H.Y."/>
        </authorList>
    </citation>
    <scope>NUCLEOTIDE SEQUENCE [LARGE SCALE GENOMIC DNA]</scope>
    <source>
        <strain evidence="3 4">S7-3-11</strain>
    </source>
</reference>
<evidence type="ECO:0000259" key="2">
    <source>
        <dbReference type="Pfam" id="PF04389"/>
    </source>
</evidence>